<keyword evidence="1" id="KW-1133">Transmembrane helix</keyword>
<feature type="transmembrane region" description="Helical" evidence="1">
    <location>
        <begin position="120"/>
        <end position="145"/>
    </location>
</feature>
<dbReference type="KEGG" id="tet:TTHERM_000310158"/>
<reference evidence="3" key="1">
    <citation type="journal article" date="2006" name="PLoS Biol.">
        <title>Macronuclear genome sequence of the ciliate Tetrahymena thermophila, a model eukaryote.</title>
        <authorList>
            <person name="Eisen J.A."/>
            <person name="Coyne R.S."/>
            <person name="Wu M."/>
            <person name="Wu D."/>
            <person name="Thiagarajan M."/>
            <person name="Wortman J.R."/>
            <person name="Badger J.H."/>
            <person name="Ren Q."/>
            <person name="Amedeo P."/>
            <person name="Jones K.M."/>
            <person name="Tallon L.J."/>
            <person name="Delcher A.L."/>
            <person name="Salzberg S.L."/>
            <person name="Silva J.C."/>
            <person name="Haas B.J."/>
            <person name="Majoros W.H."/>
            <person name="Farzad M."/>
            <person name="Carlton J.M."/>
            <person name="Smith R.K. Jr."/>
            <person name="Garg J."/>
            <person name="Pearlman R.E."/>
            <person name="Karrer K.M."/>
            <person name="Sun L."/>
            <person name="Manning G."/>
            <person name="Elde N.C."/>
            <person name="Turkewitz A.P."/>
            <person name="Asai D.J."/>
            <person name="Wilkes D.E."/>
            <person name="Wang Y."/>
            <person name="Cai H."/>
            <person name="Collins K."/>
            <person name="Stewart B.A."/>
            <person name="Lee S.R."/>
            <person name="Wilamowska K."/>
            <person name="Weinberg Z."/>
            <person name="Ruzzo W.L."/>
            <person name="Wloga D."/>
            <person name="Gaertig J."/>
            <person name="Frankel J."/>
            <person name="Tsao C.-C."/>
            <person name="Gorovsky M.A."/>
            <person name="Keeling P.J."/>
            <person name="Waller R.F."/>
            <person name="Patron N.J."/>
            <person name="Cherry J.M."/>
            <person name="Stover N.A."/>
            <person name="Krieger C.J."/>
            <person name="del Toro C."/>
            <person name="Ryder H.F."/>
            <person name="Williamson S.C."/>
            <person name="Barbeau R.A."/>
            <person name="Hamilton E.P."/>
            <person name="Orias E."/>
        </authorList>
    </citation>
    <scope>NUCLEOTIDE SEQUENCE [LARGE SCALE GENOMIC DNA]</scope>
    <source>
        <strain evidence="3">SB210</strain>
    </source>
</reference>
<evidence type="ECO:0000256" key="1">
    <source>
        <dbReference type="SAM" id="Phobius"/>
    </source>
</evidence>
<protein>
    <submittedName>
        <fullName evidence="2">Transmembrane protein, putative</fullName>
    </submittedName>
</protein>
<proteinExistence type="predicted"/>
<keyword evidence="1 2" id="KW-0812">Transmembrane</keyword>
<evidence type="ECO:0000313" key="3">
    <source>
        <dbReference type="Proteomes" id="UP000009168"/>
    </source>
</evidence>
<name>W7X703_TETTS</name>
<keyword evidence="1" id="KW-0472">Membrane</keyword>
<dbReference type="RefSeq" id="XP_012654334.1">
    <property type="nucleotide sequence ID" value="XM_012798880.1"/>
</dbReference>
<dbReference type="GeneID" id="24438335"/>
<accession>W7X703</accession>
<dbReference type="AlphaFoldDB" id="W7X703"/>
<evidence type="ECO:0000313" key="2">
    <source>
        <dbReference type="EMBL" id="EWS73147.1"/>
    </source>
</evidence>
<dbReference type="InParanoid" id="W7X703"/>
<organism evidence="2 3">
    <name type="scientific">Tetrahymena thermophila (strain SB210)</name>
    <dbReference type="NCBI Taxonomy" id="312017"/>
    <lineage>
        <taxon>Eukaryota</taxon>
        <taxon>Sar</taxon>
        <taxon>Alveolata</taxon>
        <taxon>Ciliophora</taxon>
        <taxon>Intramacronucleata</taxon>
        <taxon>Oligohymenophorea</taxon>
        <taxon>Hymenostomatida</taxon>
        <taxon>Tetrahymenina</taxon>
        <taxon>Tetrahymenidae</taxon>
        <taxon>Tetrahymena</taxon>
    </lineage>
</organism>
<dbReference type="Proteomes" id="UP000009168">
    <property type="component" value="Unassembled WGS sequence"/>
</dbReference>
<keyword evidence="3" id="KW-1185">Reference proteome</keyword>
<gene>
    <name evidence="2" type="ORF">TTHERM_000310158</name>
</gene>
<sequence>MNLFQHAIQGQVYLIFFSQYKLKKKVFLIEWRIYGTNYIIQNIVALNKQVVSKCLINIKHYPSCIQLIKANLLYVEIVFPLQILLAFQQNSGSQAITQVKKINRYFSNKFSKSAINSYEFFIISIYILTQVIFYQIIVAIGFLFINGLIND</sequence>
<dbReference type="EMBL" id="GG662608">
    <property type="protein sequence ID" value="EWS73147.1"/>
    <property type="molecule type" value="Genomic_DNA"/>
</dbReference>